<dbReference type="HOGENOM" id="CLU_1871370_0_0_7"/>
<dbReference type="EMBL" id="BX842652">
    <property type="protein sequence ID" value="CAE80133.1"/>
    <property type="molecule type" value="Genomic_DNA"/>
</dbReference>
<organism evidence="8 9">
    <name type="scientific">Bdellovibrio bacteriovorus (strain ATCC 15356 / DSM 50701 / NCIMB 9529 / HD100)</name>
    <dbReference type="NCBI Taxonomy" id="264462"/>
    <lineage>
        <taxon>Bacteria</taxon>
        <taxon>Pseudomonadati</taxon>
        <taxon>Bdellovibrionota</taxon>
        <taxon>Bdellovibrionia</taxon>
        <taxon>Bdellovibrionales</taxon>
        <taxon>Pseudobdellovibrionaceae</taxon>
        <taxon>Bdellovibrio</taxon>
    </lineage>
</organism>
<dbReference type="eggNOG" id="ENOG5030E6C">
    <property type="taxonomic scope" value="Bacteria"/>
</dbReference>
<sequence length="136" mass="15635">MLMKLLLSIFLAASLSLPLSAGAEPMEVTVTPSTIETQSHQYYYYNFGSVRVNWSQYADIYLRNTGHEPLYVRGVYISGAAFWAWSQCPNYLYPGQSCLTRVEFRPWYEGYFNGALRFAFPNGSIVVELYGWGVRW</sequence>
<dbReference type="KEGG" id="bba:Bd2309"/>
<evidence type="ECO:0000313" key="9">
    <source>
        <dbReference type="Proteomes" id="UP000008080"/>
    </source>
</evidence>
<evidence type="ECO:0000256" key="3">
    <source>
        <dbReference type="ARBA" id="ARBA00022490"/>
    </source>
</evidence>
<comment type="subcellular location">
    <subcellularLocation>
        <location evidence="1">Cell projection</location>
        <location evidence="1">Cilium</location>
    </subcellularLocation>
    <subcellularLocation>
        <location evidence="2">Cytoplasm</location>
    </subcellularLocation>
</comment>
<evidence type="ECO:0000256" key="1">
    <source>
        <dbReference type="ARBA" id="ARBA00004138"/>
    </source>
</evidence>
<dbReference type="Proteomes" id="UP000008080">
    <property type="component" value="Chromosome"/>
</dbReference>
<reference evidence="8 9" key="1">
    <citation type="journal article" date="2004" name="Science">
        <title>A predator unmasked: life cycle of Bdellovibrio bacteriovorus from a genomic perspective.</title>
        <authorList>
            <person name="Rendulic S."/>
            <person name="Jagtap P."/>
            <person name="Rosinus A."/>
            <person name="Eppinger M."/>
            <person name="Baar C."/>
            <person name="Lanz C."/>
            <person name="Keller H."/>
            <person name="Lambert C."/>
            <person name="Evans K.J."/>
            <person name="Goesmann A."/>
            <person name="Meyer F."/>
            <person name="Sockett R.E."/>
            <person name="Schuster S.C."/>
        </authorList>
    </citation>
    <scope>NUCLEOTIDE SEQUENCE [LARGE SCALE GENOMIC DNA]</scope>
    <source>
        <strain evidence="9">ATCC 15356 / DSM 50701 / NCIMB 9529 / HD100</strain>
    </source>
</reference>
<feature type="signal peptide" evidence="6">
    <location>
        <begin position="1"/>
        <end position="23"/>
    </location>
</feature>
<evidence type="ECO:0000256" key="2">
    <source>
        <dbReference type="ARBA" id="ARBA00004496"/>
    </source>
</evidence>
<dbReference type="Gene3D" id="2.60.40.10">
    <property type="entry name" value="Immunoglobulins"/>
    <property type="match status" value="1"/>
</dbReference>
<keyword evidence="3" id="KW-0963">Cytoplasm</keyword>
<dbReference type="AlphaFoldDB" id="Q6MKS4"/>
<keyword evidence="9" id="KW-1185">Reference proteome</keyword>
<dbReference type="GO" id="GO:0005737">
    <property type="term" value="C:cytoplasm"/>
    <property type="evidence" value="ECO:0007669"/>
    <property type="project" value="UniProtKB-SubCell"/>
</dbReference>
<dbReference type="InterPro" id="IPR013783">
    <property type="entry name" value="Ig-like_fold"/>
</dbReference>
<feature type="chain" id="PRO_5004276646" description="HYDIN/VesB/CFA65-like Ig-like domain-containing protein" evidence="6">
    <location>
        <begin position="24"/>
        <end position="136"/>
    </location>
</feature>
<name>Q6MKS4_BDEBA</name>
<dbReference type="Pfam" id="PF22544">
    <property type="entry name" value="HYDIN_VesB_CFA65-like_Ig"/>
    <property type="match status" value="1"/>
</dbReference>
<evidence type="ECO:0000256" key="5">
    <source>
        <dbReference type="ARBA" id="ARBA00023273"/>
    </source>
</evidence>
<evidence type="ECO:0000256" key="4">
    <source>
        <dbReference type="ARBA" id="ARBA00023069"/>
    </source>
</evidence>
<keyword evidence="5" id="KW-0966">Cell projection</keyword>
<evidence type="ECO:0000313" key="8">
    <source>
        <dbReference type="EMBL" id="CAE80133.1"/>
    </source>
</evidence>
<keyword evidence="4" id="KW-0969">Cilium</keyword>
<dbReference type="InterPro" id="IPR053879">
    <property type="entry name" value="HYDIN_VesB_CFA65-like_Ig"/>
</dbReference>
<feature type="domain" description="HYDIN/VesB/CFA65-like Ig-like" evidence="7">
    <location>
        <begin position="44"/>
        <end position="119"/>
    </location>
</feature>
<keyword evidence="6" id="KW-0732">Signal</keyword>
<accession>Q6MKS4</accession>
<proteinExistence type="predicted"/>
<evidence type="ECO:0000256" key="6">
    <source>
        <dbReference type="SAM" id="SignalP"/>
    </source>
</evidence>
<protein>
    <recommendedName>
        <fullName evidence="7">HYDIN/VesB/CFA65-like Ig-like domain-containing protein</fullName>
    </recommendedName>
</protein>
<evidence type="ECO:0000259" key="7">
    <source>
        <dbReference type="Pfam" id="PF22544"/>
    </source>
</evidence>
<gene>
    <name evidence="8" type="ordered locus">Bd2309</name>
</gene>